<sequence length="288" mass="30596">MTSTVVLPEVPGLGGLFARGAGLSLARRVRSGPTVLPDVEYVVRGVRASSEHLTDYQHLLGESASDVLPAGFVHVLAFPVATALMVRSDFPLPLVGLVHVANRVTQQRPVLLTDDLDVRATATDLRPHRSGTQVDLVTEVSVDGSVAWRGVSTYLARGIFLAGSVDESSETFAPPTPTGRWTLDGDTGRRYAAVSGDRNPIHLTALSAKALGFPRAIAHGMYTASRALADVGARRGDAFEWAVEFVKPVLLPGTVTVRVARADDGFTFAGWDARSGKPHLTGSVTPLR</sequence>
<dbReference type="InterPro" id="IPR003965">
    <property type="entry name" value="Fatty_acid_synthase"/>
</dbReference>
<organism evidence="3 4">
    <name type="scientific">Cellulomonas terrae</name>
    <dbReference type="NCBI Taxonomy" id="311234"/>
    <lineage>
        <taxon>Bacteria</taxon>
        <taxon>Bacillati</taxon>
        <taxon>Actinomycetota</taxon>
        <taxon>Actinomycetes</taxon>
        <taxon>Micrococcales</taxon>
        <taxon>Cellulomonadaceae</taxon>
        <taxon>Cellulomonas</taxon>
    </lineage>
</organism>
<dbReference type="RefSeq" id="WP_146845482.1">
    <property type="nucleotide sequence ID" value="NZ_BJWH01000005.1"/>
</dbReference>
<dbReference type="InterPro" id="IPR002539">
    <property type="entry name" value="MaoC-like_dom"/>
</dbReference>
<evidence type="ECO:0000313" key="4">
    <source>
        <dbReference type="Proteomes" id="UP000321049"/>
    </source>
</evidence>
<accession>A0A511JJW2</accession>
<comment type="caution">
    <text evidence="3">The sequence shown here is derived from an EMBL/GenBank/DDBJ whole genome shotgun (WGS) entry which is preliminary data.</text>
</comment>
<keyword evidence="4" id="KW-1185">Reference proteome</keyword>
<comment type="similarity">
    <text evidence="1">Belongs to the enoyl-CoA hydratase/isomerase family.</text>
</comment>
<dbReference type="Gene3D" id="3.10.129.10">
    <property type="entry name" value="Hotdog Thioesterase"/>
    <property type="match status" value="1"/>
</dbReference>
<evidence type="ECO:0000256" key="1">
    <source>
        <dbReference type="ARBA" id="ARBA00005254"/>
    </source>
</evidence>
<dbReference type="Pfam" id="PF01575">
    <property type="entry name" value="MaoC_dehydratas"/>
    <property type="match status" value="1"/>
</dbReference>
<dbReference type="PRINTS" id="PR01483">
    <property type="entry name" value="FASYNTHASE"/>
</dbReference>
<dbReference type="OrthoDB" id="9774179at2"/>
<dbReference type="PANTHER" id="PTHR43841:SF3">
    <property type="entry name" value="(3R)-HYDROXYACYL-ACP DEHYDRATASE SUBUNIT HADB"/>
    <property type="match status" value="1"/>
</dbReference>
<dbReference type="GO" id="GO:0006633">
    <property type="term" value="P:fatty acid biosynthetic process"/>
    <property type="evidence" value="ECO:0007669"/>
    <property type="project" value="InterPro"/>
</dbReference>
<dbReference type="EMBL" id="BJWH01000005">
    <property type="protein sequence ID" value="GEL97943.1"/>
    <property type="molecule type" value="Genomic_DNA"/>
</dbReference>
<dbReference type="Proteomes" id="UP000321049">
    <property type="component" value="Unassembled WGS sequence"/>
</dbReference>
<dbReference type="InterPro" id="IPR029069">
    <property type="entry name" value="HotDog_dom_sf"/>
</dbReference>
<evidence type="ECO:0000313" key="3">
    <source>
        <dbReference type="EMBL" id="GEL97943.1"/>
    </source>
</evidence>
<dbReference type="AlphaFoldDB" id="A0A511JJW2"/>
<dbReference type="PANTHER" id="PTHR43841">
    <property type="entry name" value="3-HYDROXYACYL-THIOESTER DEHYDRATASE HTDX-RELATED"/>
    <property type="match status" value="1"/>
</dbReference>
<proteinExistence type="inferred from homology"/>
<feature type="domain" description="MaoC-like" evidence="2">
    <location>
        <begin position="182"/>
        <end position="263"/>
    </location>
</feature>
<evidence type="ECO:0000259" key="2">
    <source>
        <dbReference type="Pfam" id="PF01575"/>
    </source>
</evidence>
<dbReference type="SUPFAM" id="SSF54637">
    <property type="entry name" value="Thioesterase/thiol ester dehydrase-isomerase"/>
    <property type="match status" value="2"/>
</dbReference>
<protein>
    <submittedName>
        <fullName evidence="3">Acyl dehydratase</fullName>
    </submittedName>
</protein>
<dbReference type="GO" id="GO:0005835">
    <property type="term" value="C:fatty acid synthase complex"/>
    <property type="evidence" value="ECO:0007669"/>
    <property type="project" value="InterPro"/>
</dbReference>
<dbReference type="GO" id="GO:0004312">
    <property type="term" value="F:fatty acid synthase activity"/>
    <property type="evidence" value="ECO:0007669"/>
    <property type="project" value="InterPro"/>
</dbReference>
<gene>
    <name evidence="3" type="ORF">CTE05_14900</name>
</gene>
<name>A0A511JJW2_9CELL</name>
<reference evidence="3 4" key="1">
    <citation type="submission" date="2019-07" db="EMBL/GenBank/DDBJ databases">
        <title>Whole genome shotgun sequence of Cellulomonas terrae NBRC 100819.</title>
        <authorList>
            <person name="Hosoyama A."/>
            <person name="Uohara A."/>
            <person name="Ohji S."/>
            <person name="Ichikawa N."/>
        </authorList>
    </citation>
    <scope>NUCLEOTIDE SEQUENCE [LARGE SCALE GENOMIC DNA]</scope>
    <source>
        <strain evidence="3 4">NBRC 100819</strain>
    </source>
</reference>